<dbReference type="GO" id="GO:0005524">
    <property type="term" value="F:ATP binding"/>
    <property type="evidence" value="ECO:0007669"/>
    <property type="project" value="UniProtKB-KW"/>
</dbReference>
<feature type="non-terminal residue" evidence="7">
    <location>
        <position position="1"/>
    </location>
</feature>
<dbReference type="AlphaFoldDB" id="X1S6Z5"/>
<dbReference type="SUPFAM" id="SSF47323">
    <property type="entry name" value="Anticodon-binding domain of a subclass of class I aminoacyl-tRNA synthetases"/>
    <property type="match status" value="1"/>
</dbReference>
<dbReference type="GO" id="GO:0006418">
    <property type="term" value="P:tRNA aminoacylation for protein translation"/>
    <property type="evidence" value="ECO:0007669"/>
    <property type="project" value="InterPro"/>
</dbReference>
<sequence>DQFTPSAGGTSSEQSELDRWIISELNQLIVDVDDALDGYNPTEAGRKIENFVDALSNWYVRRSQQLG</sequence>
<keyword evidence="1" id="KW-0436">Ligase</keyword>
<evidence type="ECO:0000256" key="4">
    <source>
        <dbReference type="ARBA" id="ARBA00022917"/>
    </source>
</evidence>
<keyword evidence="4" id="KW-0648">Protein biosynthesis</keyword>
<evidence type="ECO:0000256" key="3">
    <source>
        <dbReference type="ARBA" id="ARBA00022840"/>
    </source>
</evidence>
<evidence type="ECO:0000313" key="7">
    <source>
        <dbReference type="EMBL" id="GAI71215.1"/>
    </source>
</evidence>
<keyword evidence="3" id="KW-0067">ATP-binding</keyword>
<keyword evidence="2" id="KW-0547">Nucleotide-binding</keyword>
<reference evidence="7" key="1">
    <citation type="journal article" date="2014" name="Front. Microbiol.">
        <title>High frequency of phylogenetically diverse reductive dehalogenase-homologous genes in deep subseafloor sedimentary metagenomes.</title>
        <authorList>
            <person name="Kawai M."/>
            <person name="Futagami T."/>
            <person name="Toyoda A."/>
            <person name="Takaki Y."/>
            <person name="Nishi S."/>
            <person name="Hori S."/>
            <person name="Arai W."/>
            <person name="Tsubouchi T."/>
            <person name="Morono Y."/>
            <person name="Uchiyama I."/>
            <person name="Ito T."/>
            <person name="Fujiyama A."/>
            <person name="Inagaki F."/>
            <person name="Takami H."/>
        </authorList>
    </citation>
    <scope>NUCLEOTIDE SEQUENCE</scope>
    <source>
        <strain evidence="7">Expedition CK06-06</strain>
    </source>
</reference>
<name>X1S6Z5_9ZZZZ</name>
<evidence type="ECO:0000256" key="1">
    <source>
        <dbReference type="ARBA" id="ARBA00022598"/>
    </source>
</evidence>
<comment type="caution">
    <text evidence="7">The sequence shown here is derived from an EMBL/GenBank/DDBJ whole genome shotgun (WGS) entry which is preliminary data.</text>
</comment>
<accession>X1S6Z5</accession>
<protein>
    <recommendedName>
        <fullName evidence="6">Methionyl/Valyl/Leucyl/Isoleucyl-tRNA synthetase anticodon-binding domain-containing protein</fullName>
    </recommendedName>
</protein>
<dbReference type="EMBL" id="BARV01044376">
    <property type="protein sequence ID" value="GAI71215.1"/>
    <property type="molecule type" value="Genomic_DNA"/>
</dbReference>
<evidence type="ECO:0000256" key="5">
    <source>
        <dbReference type="ARBA" id="ARBA00023146"/>
    </source>
</evidence>
<feature type="domain" description="Methionyl/Valyl/Leucyl/Isoleucyl-tRNA synthetase anticodon-binding" evidence="6">
    <location>
        <begin position="18"/>
        <end position="64"/>
    </location>
</feature>
<dbReference type="InterPro" id="IPR013155">
    <property type="entry name" value="M/V/L/I-tRNA-synth_anticd-bd"/>
</dbReference>
<gene>
    <name evidence="7" type="ORF">S06H3_65711</name>
</gene>
<dbReference type="Pfam" id="PF08264">
    <property type="entry name" value="Anticodon_1"/>
    <property type="match status" value="1"/>
</dbReference>
<proteinExistence type="predicted"/>
<dbReference type="GO" id="GO:0004812">
    <property type="term" value="F:aminoacyl-tRNA ligase activity"/>
    <property type="evidence" value="ECO:0007669"/>
    <property type="project" value="UniProtKB-KW"/>
</dbReference>
<dbReference type="Gene3D" id="1.10.730.10">
    <property type="entry name" value="Isoleucyl-tRNA Synthetase, Domain 1"/>
    <property type="match status" value="1"/>
</dbReference>
<evidence type="ECO:0000256" key="2">
    <source>
        <dbReference type="ARBA" id="ARBA00022741"/>
    </source>
</evidence>
<evidence type="ECO:0000259" key="6">
    <source>
        <dbReference type="Pfam" id="PF08264"/>
    </source>
</evidence>
<organism evidence="7">
    <name type="scientific">marine sediment metagenome</name>
    <dbReference type="NCBI Taxonomy" id="412755"/>
    <lineage>
        <taxon>unclassified sequences</taxon>
        <taxon>metagenomes</taxon>
        <taxon>ecological metagenomes</taxon>
    </lineage>
</organism>
<dbReference type="InterPro" id="IPR009080">
    <property type="entry name" value="tRNAsynth_Ia_anticodon-bd"/>
</dbReference>
<keyword evidence="5" id="KW-0030">Aminoacyl-tRNA synthetase</keyword>